<gene>
    <name evidence="6" type="ORF">J3R30DRAFT_2752760</name>
</gene>
<dbReference type="InterPro" id="IPR050140">
    <property type="entry name" value="SRY-related_HMG-box_TF-like"/>
</dbReference>
<name>A0A9W9ADC6_9AGAR</name>
<evidence type="ECO:0000256" key="2">
    <source>
        <dbReference type="ARBA" id="ARBA00023163"/>
    </source>
</evidence>
<dbReference type="GO" id="GO:0005634">
    <property type="term" value="C:nucleus"/>
    <property type="evidence" value="ECO:0007669"/>
    <property type="project" value="UniProtKB-UniRule"/>
</dbReference>
<proteinExistence type="predicted"/>
<dbReference type="PANTHER" id="PTHR10270:SF161">
    <property type="entry name" value="SEX-DETERMINING REGION Y PROTEIN"/>
    <property type="match status" value="1"/>
</dbReference>
<keyword evidence="2" id="KW-0804">Transcription</keyword>
<dbReference type="GO" id="GO:0000978">
    <property type="term" value="F:RNA polymerase II cis-regulatory region sequence-specific DNA binding"/>
    <property type="evidence" value="ECO:0007669"/>
    <property type="project" value="TreeGrafter"/>
</dbReference>
<dbReference type="Pfam" id="PF09011">
    <property type="entry name" value="HMG_box_2"/>
    <property type="match status" value="1"/>
</dbReference>
<feature type="region of interest" description="Disordered" evidence="4">
    <location>
        <begin position="139"/>
        <end position="164"/>
    </location>
</feature>
<keyword evidence="1 3" id="KW-0238">DNA-binding</keyword>
<dbReference type="EMBL" id="JAOTPV010000008">
    <property type="protein sequence ID" value="KAJ4479370.1"/>
    <property type="molecule type" value="Genomic_DNA"/>
</dbReference>
<comment type="caution">
    <text evidence="6">The sequence shown here is derived from an EMBL/GenBank/DDBJ whole genome shotgun (WGS) entry which is preliminary data.</text>
</comment>
<dbReference type="SMART" id="SM00398">
    <property type="entry name" value="HMG"/>
    <property type="match status" value="1"/>
</dbReference>
<keyword evidence="3" id="KW-0539">Nucleus</keyword>
<evidence type="ECO:0000256" key="3">
    <source>
        <dbReference type="PROSITE-ProRule" id="PRU00267"/>
    </source>
</evidence>
<sequence>MPPLRTYDAPSQALEVDIDSSSLPTLAIVAPTPRAFTFPDPHTLNVSPYSTPINSPFEPDLYPLTHTSPPSSCLPSHSQDAFLNSSASLSTSSITSFYSSYKQASLDERRPQKGDDDYIKRPENAFILFRRKCCEDHQQAEEEGTGRHGHPKKQRQADLSKSISRQWKALSAEDRRHWENQAKEKKLVHQQMYPDYVYLPKRVRDQDGKARNKKYTKRRTTKAGLKGDANVVTAYVVPPQQISRSTSAPTPPPSSYQTIHIPNVYPSSSSSFSLLPMISRRAGYTGNANDTMSNFDFPPSNLPAPLYTNPSYGMGLQVMC</sequence>
<evidence type="ECO:0000313" key="7">
    <source>
        <dbReference type="Proteomes" id="UP001150266"/>
    </source>
</evidence>
<dbReference type="InterPro" id="IPR036910">
    <property type="entry name" value="HMG_box_dom_sf"/>
</dbReference>
<dbReference type="GO" id="GO:0030154">
    <property type="term" value="P:cell differentiation"/>
    <property type="evidence" value="ECO:0007669"/>
    <property type="project" value="TreeGrafter"/>
</dbReference>
<accession>A0A9W9ADC6</accession>
<reference evidence="6" key="1">
    <citation type="submission" date="2022-08" db="EMBL/GenBank/DDBJ databases">
        <title>A Global Phylogenomic Analysis of the Shiitake Genus Lentinula.</title>
        <authorList>
            <consortium name="DOE Joint Genome Institute"/>
            <person name="Sierra-Patev S."/>
            <person name="Min B."/>
            <person name="Naranjo-Ortiz M."/>
            <person name="Looney B."/>
            <person name="Konkel Z."/>
            <person name="Slot J.C."/>
            <person name="Sakamoto Y."/>
            <person name="Steenwyk J.L."/>
            <person name="Rokas A."/>
            <person name="Carro J."/>
            <person name="Camarero S."/>
            <person name="Ferreira P."/>
            <person name="Molpeceres G."/>
            <person name="Ruiz-Duenas F.J."/>
            <person name="Serrano A."/>
            <person name="Henrissat B."/>
            <person name="Drula E."/>
            <person name="Hughes K.W."/>
            <person name="Mata J.L."/>
            <person name="Ishikawa N.K."/>
            <person name="Vargas-Isla R."/>
            <person name="Ushijima S."/>
            <person name="Smith C.A."/>
            <person name="Ahrendt S."/>
            <person name="Andreopoulos W."/>
            <person name="He G."/>
            <person name="Labutti K."/>
            <person name="Lipzen A."/>
            <person name="Ng V."/>
            <person name="Riley R."/>
            <person name="Sandor L."/>
            <person name="Barry K."/>
            <person name="Martinez A.T."/>
            <person name="Xiao Y."/>
            <person name="Gibbons J.G."/>
            <person name="Terashima K."/>
            <person name="Grigoriev I.V."/>
            <person name="Hibbett D.S."/>
        </authorList>
    </citation>
    <scope>NUCLEOTIDE SEQUENCE</scope>
    <source>
        <strain evidence="6">JLM2183</strain>
    </source>
</reference>
<dbReference type="PROSITE" id="PS50118">
    <property type="entry name" value="HMG_BOX_2"/>
    <property type="match status" value="1"/>
</dbReference>
<evidence type="ECO:0000313" key="6">
    <source>
        <dbReference type="EMBL" id="KAJ4479370.1"/>
    </source>
</evidence>
<dbReference type="Gene3D" id="1.10.30.10">
    <property type="entry name" value="High mobility group box domain"/>
    <property type="match status" value="1"/>
</dbReference>
<dbReference type="Proteomes" id="UP001150266">
    <property type="component" value="Unassembled WGS sequence"/>
</dbReference>
<dbReference type="CDD" id="cd01389">
    <property type="entry name" value="HMG-box_ROX1-like"/>
    <property type="match status" value="1"/>
</dbReference>
<organism evidence="6 7">
    <name type="scientific">Lentinula aciculospora</name>
    <dbReference type="NCBI Taxonomy" id="153920"/>
    <lineage>
        <taxon>Eukaryota</taxon>
        <taxon>Fungi</taxon>
        <taxon>Dikarya</taxon>
        <taxon>Basidiomycota</taxon>
        <taxon>Agaricomycotina</taxon>
        <taxon>Agaricomycetes</taxon>
        <taxon>Agaricomycetidae</taxon>
        <taxon>Agaricales</taxon>
        <taxon>Marasmiineae</taxon>
        <taxon>Omphalotaceae</taxon>
        <taxon>Lentinula</taxon>
    </lineage>
</organism>
<dbReference type="OrthoDB" id="6247875at2759"/>
<evidence type="ECO:0000256" key="1">
    <source>
        <dbReference type="ARBA" id="ARBA00023125"/>
    </source>
</evidence>
<dbReference type="AlphaFoldDB" id="A0A9W9ADC6"/>
<dbReference type="GO" id="GO:0001228">
    <property type="term" value="F:DNA-binding transcription activator activity, RNA polymerase II-specific"/>
    <property type="evidence" value="ECO:0007669"/>
    <property type="project" value="TreeGrafter"/>
</dbReference>
<evidence type="ECO:0000259" key="5">
    <source>
        <dbReference type="PROSITE" id="PS50118"/>
    </source>
</evidence>
<dbReference type="PANTHER" id="PTHR10270">
    <property type="entry name" value="SOX TRANSCRIPTION FACTOR"/>
    <property type="match status" value="1"/>
</dbReference>
<protein>
    <recommendedName>
        <fullName evidence="5">HMG box domain-containing protein</fullName>
    </recommendedName>
</protein>
<feature type="DNA-binding region" description="HMG box" evidence="3">
    <location>
        <begin position="119"/>
        <end position="197"/>
    </location>
</feature>
<dbReference type="InterPro" id="IPR009071">
    <property type="entry name" value="HMG_box_dom"/>
</dbReference>
<keyword evidence="7" id="KW-1185">Reference proteome</keyword>
<feature type="domain" description="HMG box" evidence="5">
    <location>
        <begin position="119"/>
        <end position="197"/>
    </location>
</feature>
<dbReference type="SUPFAM" id="SSF47095">
    <property type="entry name" value="HMG-box"/>
    <property type="match status" value="1"/>
</dbReference>
<evidence type="ECO:0000256" key="4">
    <source>
        <dbReference type="SAM" id="MobiDB-lite"/>
    </source>
</evidence>